<dbReference type="GO" id="GO:0003677">
    <property type="term" value="F:DNA binding"/>
    <property type="evidence" value="ECO:0007669"/>
    <property type="project" value="InterPro"/>
</dbReference>
<dbReference type="SMART" id="SM00530">
    <property type="entry name" value="HTH_XRE"/>
    <property type="match status" value="1"/>
</dbReference>
<organism evidence="2 3">
    <name type="scientific">Pseudomonas fulva</name>
    <dbReference type="NCBI Taxonomy" id="47880"/>
    <lineage>
        <taxon>Bacteria</taxon>
        <taxon>Pseudomonadati</taxon>
        <taxon>Pseudomonadota</taxon>
        <taxon>Gammaproteobacteria</taxon>
        <taxon>Pseudomonadales</taxon>
        <taxon>Pseudomonadaceae</taxon>
        <taxon>Pseudomonas</taxon>
    </lineage>
</organism>
<name>A0A0D0JR28_9PSED</name>
<protein>
    <recommendedName>
        <fullName evidence="1">HTH cro/C1-type domain-containing protein</fullName>
    </recommendedName>
</protein>
<comment type="caution">
    <text evidence="2">The sequence shown here is derived from an EMBL/GenBank/DDBJ whole genome shotgun (WGS) entry which is preliminary data.</text>
</comment>
<dbReference type="Gene3D" id="1.10.260.40">
    <property type="entry name" value="lambda repressor-like DNA-binding domains"/>
    <property type="match status" value="1"/>
</dbReference>
<accession>A0A0D0JR28</accession>
<dbReference type="InterPro" id="IPR010982">
    <property type="entry name" value="Lambda_DNA-bd_dom_sf"/>
</dbReference>
<proteinExistence type="predicted"/>
<dbReference type="Proteomes" id="UP000032068">
    <property type="component" value="Unassembled WGS sequence"/>
</dbReference>
<dbReference type="RefSeq" id="WP_042556507.1">
    <property type="nucleotide sequence ID" value="NZ_JXQW01000117.1"/>
</dbReference>
<feature type="domain" description="HTH cro/C1-type" evidence="1">
    <location>
        <begin position="8"/>
        <end position="61"/>
    </location>
</feature>
<sequence>MTGIGVRLREERERLGMSQVVFGELGGVKANAQGKYENGTRFPDAAYLAAVVDAGVDVLYVITGEHKLERADSISPLEARLLEDFRRLENDQRKHTSTMVHALAEMAGRYDTSGPE</sequence>
<dbReference type="CDD" id="cd00093">
    <property type="entry name" value="HTH_XRE"/>
    <property type="match status" value="1"/>
</dbReference>
<dbReference type="InterPro" id="IPR001387">
    <property type="entry name" value="Cro/C1-type_HTH"/>
</dbReference>
<reference evidence="2 3" key="1">
    <citation type="submission" date="2014-12" db="EMBL/GenBank/DDBJ databases">
        <title>16Stimator: statistical estimation of ribosomal gene copy numbers from draft genome assemblies.</title>
        <authorList>
            <person name="Perisin M.A."/>
            <person name="Vetter M."/>
            <person name="Gilbert J.A."/>
            <person name="Bergelson J."/>
        </authorList>
    </citation>
    <scope>NUCLEOTIDE SEQUENCE [LARGE SCALE GENOMIC DNA]</scope>
    <source>
        <strain evidence="2 3">MEJ086</strain>
    </source>
</reference>
<gene>
    <name evidence="2" type="ORF">RU08_24545</name>
</gene>
<dbReference type="Pfam" id="PF13560">
    <property type="entry name" value="HTH_31"/>
    <property type="match status" value="1"/>
</dbReference>
<dbReference type="AlphaFoldDB" id="A0A0D0JR28"/>
<evidence type="ECO:0000313" key="2">
    <source>
        <dbReference type="EMBL" id="KIP88744.1"/>
    </source>
</evidence>
<dbReference type="EMBL" id="JXQW01000117">
    <property type="protein sequence ID" value="KIP88744.1"/>
    <property type="molecule type" value="Genomic_DNA"/>
</dbReference>
<evidence type="ECO:0000259" key="1">
    <source>
        <dbReference type="PROSITE" id="PS50943"/>
    </source>
</evidence>
<dbReference type="SUPFAM" id="SSF47413">
    <property type="entry name" value="lambda repressor-like DNA-binding domains"/>
    <property type="match status" value="1"/>
</dbReference>
<evidence type="ECO:0000313" key="3">
    <source>
        <dbReference type="Proteomes" id="UP000032068"/>
    </source>
</evidence>
<dbReference type="PROSITE" id="PS50943">
    <property type="entry name" value="HTH_CROC1"/>
    <property type="match status" value="1"/>
</dbReference>
<dbReference type="OrthoDB" id="3196789at2"/>